<dbReference type="AlphaFoldDB" id="A0AAD3TQB0"/>
<sequence>MPPKIRYRHTLYRPKPGDPNRPRTVRGAYIFNLVDCLQTCLLRRDLDRARRAWAILVRCPDVHWHDLWLWGLYLLTDGADGSSSRFSQHEPGTEGERYLRSLQVAANDADKPVILCELVQHLIRVGRYRAALEELETYLSSFTYLNSAPLLTYAGLLCFYLAQPESARGGSAMDNARETIKVHGDTGKDESDTSSTRSRSMSVDSVDHAPPNSQMLRKAREWFGKALKADPQLAVAKEFARLIDGENKGSSDDEMDPGLFEHGAKERQLSVISVDSEGVPAAWITQSGDDGDDEETAKWNDGGDKSDDLYDDESDKEESPDADLWKYQRLPSVRRPELGVDAQLASLQPSSIHGPKMSTSQKVRASELASKNKADLLEQLTELRTELAALRVQKVVGGSSSKLTKINTVRKSIARVLTVVNQKQRQNLREFYKKSKYTPLDLRYKKTRAIRRRLTAKEAGATTLKAHKKAIHFPQRKFALKA</sequence>
<comment type="similarity">
    <text evidence="1">Belongs to the universal ribosomal protein uL29 family.</text>
</comment>
<dbReference type="FunFam" id="1.10.287.310:FF:000002">
    <property type="entry name" value="60S ribosomal protein L35"/>
    <property type="match status" value="1"/>
</dbReference>
<dbReference type="PANTHER" id="PTHR45722:SF2">
    <property type="entry name" value="LARGE RIBOSOMAL SUBUNIT PROTEIN UL29-RELATED"/>
    <property type="match status" value="1"/>
</dbReference>
<evidence type="ECO:0000256" key="5">
    <source>
        <dbReference type="SAM" id="MobiDB-lite"/>
    </source>
</evidence>
<dbReference type="Gene3D" id="6.10.250.3450">
    <property type="match status" value="1"/>
</dbReference>
<accession>A0AAD3TQB0</accession>
<reference evidence="6" key="2">
    <citation type="submission" date="2023-06" db="EMBL/GenBank/DDBJ databases">
        <authorList>
            <person name="Kobayashi Y."/>
            <person name="Kayamori A."/>
            <person name="Aoki K."/>
            <person name="Shiwa Y."/>
            <person name="Fujita N."/>
            <person name="Sugita T."/>
            <person name="Iwasaki W."/>
            <person name="Tanaka N."/>
            <person name="Takashima M."/>
        </authorList>
    </citation>
    <scope>NUCLEOTIDE SEQUENCE</scope>
    <source>
        <strain evidence="6">HIS016</strain>
    </source>
</reference>
<protein>
    <recommendedName>
        <fullName evidence="8">60S ribosomal protein L35</fullName>
    </recommendedName>
</protein>
<feature type="compositionally biased region" description="Basic and acidic residues" evidence="5">
    <location>
        <begin position="317"/>
        <end position="326"/>
    </location>
</feature>
<feature type="coiled-coil region" evidence="4">
    <location>
        <begin position="366"/>
        <end position="393"/>
    </location>
</feature>
<dbReference type="Proteomes" id="UP001222932">
    <property type="component" value="Unassembled WGS sequence"/>
</dbReference>
<dbReference type="Pfam" id="PF04090">
    <property type="entry name" value="Rrn11"/>
    <property type="match status" value="1"/>
</dbReference>
<gene>
    <name evidence="6" type="primary">rpl35</name>
    <name evidence="6" type="ORF">CspeluHIS016_0110160</name>
</gene>
<dbReference type="HAMAP" id="MF_00374">
    <property type="entry name" value="Ribosomal_uL29"/>
    <property type="match status" value="1"/>
</dbReference>
<dbReference type="PANTHER" id="PTHR45722">
    <property type="entry name" value="60S RIBOSOMAL PROTEIN L35"/>
    <property type="match status" value="1"/>
</dbReference>
<evidence type="ECO:0000313" key="6">
    <source>
        <dbReference type="EMBL" id="GMK54430.1"/>
    </source>
</evidence>
<dbReference type="InterPro" id="IPR018254">
    <property type="entry name" value="Ribosomal_uL29_CS"/>
</dbReference>
<evidence type="ECO:0000256" key="2">
    <source>
        <dbReference type="ARBA" id="ARBA00022980"/>
    </source>
</evidence>
<reference evidence="6" key="1">
    <citation type="journal article" date="2023" name="BMC Genomics">
        <title>Chromosome-level genome assemblies of Cutaneotrichosporon spp. (Trichosporonales, Basidiomycota) reveal imbalanced evolution between nucleotide sequences and chromosome synteny.</title>
        <authorList>
            <person name="Kobayashi Y."/>
            <person name="Kayamori A."/>
            <person name="Aoki K."/>
            <person name="Shiwa Y."/>
            <person name="Matsutani M."/>
            <person name="Fujita N."/>
            <person name="Sugita T."/>
            <person name="Iwasaki W."/>
            <person name="Tanaka N."/>
            <person name="Takashima M."/>
        </authorList>
    </citation>
    <scope>NUCLEOTIDE SEQUENCE</scope>
    <source>
        <strain evidence="6">HIS016</strain>
    </source>
</reference>
<evidence type="ECO:0008006" key="8">
    <source>
        <dbReference type="Google" id="ProtNLM"/>
    </source>
</evidence>
<organism evidence="6 7">
    <name type="scientific">Cutaneotrichosporon spelunceum</name>
    <dbReference type="NCBI Taxonomy" id="1672016"/>
    <lineage>
        <taxon>Eukaryota</taxon>
        <taxon>Fungi</taxon>
        <taxon>Dikarya</taxon>
        <taxon>Basidiomycota</taxon>
        <taxon>Agaricomycotina</taxon>
        <taxon>Tremellomycetes</taxon>
        <taxon>Trichosporonales</taxon>
        <taxon>Trichosporonaceae</taxon>
        <taxon>Cutaneotrichosporon</taxon>
    </lineage>
</organism>
<proteinExistence type="inferred from homology"/>
<evidence type="ECO:0000313" key="7">
    <source>
        <dbReference type="Proteomes" id="UP001222932"/>
    </source>
</evidence>
<dbReference type="InterPro" id="IPR007224">
    <property type="entry name" value="TIF_Rrn11"/>
</dbReference>
<dbReference type="GO" id="GO:0000463">
    <property type="term" value="P:maturation of LSU-rRNA from tricistronic rRNA transcript (SSU-rRNA, 5.8S rRNA, LSU-rRNA)"/>
    <property type="evidence" value="ECO:0007669"/>
    <property type="project" value="InterPro"/>
</dbReference>
<dbReference type="GO" id="GO:0022625">
    <property type="term" value="C:cytosolic large ribosomal subunit"/>
    <property type="evidence" value="ECO:0007669"/>
    <property type="project" value="InterPro"/>
</dbReference>
<dbReference type="Pfam" id="PF00831">
    <property type="entry name" value="Ribosomal_L29"/>
    <property type="match status" value="1"/>
</dbReference>
<evidence type="ECO:0000256" key="3">
    <source>
        <dbReference type="ARBA" id="ARBA00023274"/>
    </source>
</evidence>
<dbReference type="GO" id="GO:0001181">
    <property type="term" value="F:RNA polymerase I general transcription initiation factor activity"/>
    <property type="evidence" value="ECO:0007669"/>
    <property type="project" value="InterPro"/>
</dbReference>
<feature type="region of interest" description="Disordered" evidence="5">
    <location>
        <begin position="275"/>
        <end position="327"/>
    </location>
</feature>
<keyword evidence="4" id="KW-0175">Coiled coil</keyword>
<dbReference type="GO" id="GO:0003729">
    <property type="term" value="F:mRNA binding"/>
    <property type="evidence" value="ECO:0007669"/>
    <property type="project" value="TreeGrafter"/>
</dbReference>
<dbReference type="InterPro" id="IPR001854">
    <property type="entry name" value="Ribosomal_uL29"/>
</dbReference>
<feature type="compositionally biased region" description="Basic and acidic residues" evidence="5">
    <location>
        <begin position="296"/>
        <end position="308"/>
    </location>
</feature>
<evidence type="ECO:0000256" key="1">
    <source>
        <dbReference type="ARBA" id="ARBA00009254"/>
    </source>
</evidence>
<dbReference type="EMBL" id="BTCM01000001">
    <property type="protein sequence ID" value="GMK54430.1"/>
    <property type="molecule type" value="Genomic_DNA"/>
</dbReference>
<dbReference type="SUPFAM" id="SSF46561">
    <property type="entry name" value="Ribosomal protein L29 (L29p)"/>
    <property type="match status" value="1"/>
</dbReference>
<evidence type="ECO:0000256" key="4">
    <source>
        <dbReference type="SAM" id="Coils"/>
    </source>
</evidence>
<dbReference type="Gene3D" id="1.10.287.310">
    <property type="match status" value="1"/>
</dbReference>
<dbReference type="InterPro" id="IPR036049">
    <property type="entry name" value="Ribosomal_uL29_sf"/>
</dbReference>
<keyword evidence="7" id="KW-1185">Reference proteome</keyword>
<dbReference type="InterPro" id="IPR045059">
    <property type="entry name" value="Ribosomal_uL29_euk"/>
</dbReference>
<feature type="compositionally biased region" description="Basic and acidic residues" evidence="5">
    <location>
        <begin position="181"/>
        <end position="191"/>
    </location>
</feature>
<keyword evidence="3" id="KW-0687">Ribonucleoprotein</keyword>
<dbReference type="FunFam" id="6.10.250.3450:FF:000001">
    <property type="entry name" value="60S ribosomal protein L35"/>
    <property type="match status" value="1"/>
</dbReference>
<feature type="region of interest" description="Disordered" evidence="5">
    <location>
        <begin position="181"/>
        <end position="213"/>
    </location>
</feature>
<dbReference type="GO" id="GO:0006412">
    <property type="term" value="P:translation"/>
    <property type="evidence" value="ECO:0007669"/>
    <property type="project" value="InterPro"/>
</dbReference>
<feature type="compositionally biased region" description="Low complexity" evidence="5">
    <location>
        <begin position="193"/>
        <end position="204"/>
    </location>
</feature>
<dbReference type="GO" id="GO:0003735">
    <property type="term" value="F:structural constituent of ribosome"/>
    <property type="evidence" value="ECO:0007669"/>
    <property type="project" value="InterPro"/>
</dbReference>
<dbReference type="CDD" id="cd00427">
    <property type="entry name" value="Ribosomal_L29_HIP"/>
    <property type="match status" value="1"/>
</dbReference>
<name>A0AAD3TQB0_9TREE</name>
<dbReference type="GO" id="GO:0030684">
    <property type="term" value="C:preribosome"/>
    <property type="evidence" value="ECO:0007669"/>
    <property type="project" value="UniProtKB-ARBA"/>
</dbReference>
<dbReference type="GO" id="GO:0001164">
    <property type="term" value="F:RNA polymerase I core promoter sequence-specific DNA binding"/>
    <property type="evidence" value="ECO:0007669"/>
    <property type="project" value="InterPro"/>
</dbReference>
<keyword evidence="2" id="KW-0689">Ribosomal protein</keyword>
<comment type="caution">
    <text evidence="6">The sequence shown here is derived from an EMBL/GenBank/DDBJ whole genome shotgun (WGS) entry which is preliminary data.</text>
</comment>
<dbReference type="NCBIfam" id="TIGR00012">
    <property type="entry name" value="L29"/>
    <property type="match status" value="1"/>
</dbReference>
<dbReference type="PROSITE" id="PS00579">
    <property type="entry name" value="RIBOSOMAL_L29"/>
    <property type="match status" value="1"/>
</dbReference>